<sequence length="585" mass="66296">MSNLQNWAKSDRFLKFKYEFPFAFDVSIYGLIFSLVSILVTGYSVYTENQALQIPLVHYINDPSLYPNDPFGQTLPYYASAVWYLVALGNRIFPLEPLLLSLFVLERLLVIFAAGYAAKTFAPQSKIAVVGAMALMALGLEGPTLGGNALVINYFEQTGLSIPFFLLAFAAFYQQNPWLVALWTALGFNCNSMYGAYALSYLGAAFLLDFNYLRNWKKWLLGFLLFLLLASPGILLTLSAFGREAADKDLWYLVSKVRFPHHLFPLTWNKIEFGKYGAIAALVLAFLYQKRDRLRQLSKLCNIWAGVSFLWLIYAFIAAYVTKSPSMLVMHPGRAITLWYGIAAIALVSAFAVKLETTKGTTRRAFWIIMLSASFLIWYPIVGPFILAVALIAIAIHPVWYYILGRGSSSRIALLLSLWVVFVGITSLQERWGKGQSLASAIIYRPSATIEEIANWAQKNTSTDSVFLVEFGLGWQQFRGQSKRPVYMNWKDGSAILWDRTFVTPWVERLKAVGFDITEKGLNLNKSMKKLDDLYKNLRDEDVAKLKSRYKLDYWVISNEKASQFPTAFENQAFKVLNLNKRQTG</sequence>
<feature type="transmembrane region" description="Helical" evidence="1">
    <location>
        <begin position="154"/>
        <end position="174"/>
    </location>
</feature>
<evidence type="ECO:0000259" key="2">
    <source>
        <dbReference type="Pfam" id="PF20604"/>
    </source>
</evidence>
<evidence type="ECO:0000313" key="4">
    <source>
        <dbReference type="Proteomes" id="UP000186868"/>
    </source>
</evidence>
<dbReference type="OrthoDB" id="476064at2"/>
<feature type="transmembrane region" description="Helical" evidence="1">
    <location>
        <begin position="301"/>
        <end position="321"/>
    </location>
</feature>
<organism evidence="3 4">
    <name type="scientific">Hydrococcus rivularis NIES-593</name>
    <dbReference type="NCBI Taxonomy" id="1921803"/>
    <lineage>
        <taxon>Bacteria</taxon>
        <taxon>Bacillati</taxon>
        <taxon>Cyanobacteriota</taxon>
        <taxon>Cyanophyceae</taxon>
        <taxon>Pleurocapsales</taxon>
        <taxon>Hydrococcaceae</taxon>
        <taxon>Hydrococcus</taxon>
    </lineage>
</organism>
<feature type="transmembrane region" description="Helical" evidence="1">
    <location>
        <begin position="220"/>
        <end position="241"/>
    </location>
</feature>
<comment type="caution">
    <text evidence="3">The sequence shown here is derived from an EMBL/GenBank/DDBJ whole genome shotgun (WGS) entry which is preliminary data.</text>
</comment>
<feature type="domain" description="DUF6798" evidence="2">
    <location>
        <begin position="450"/>
        <end position="513"/>
    </location>
</feature>
<keyword evidence="4" id="KW-1185">Reference proteome</keyword>
<proteinExistence type="predicted"/>
<feature type="transmembrane region" description="Helical" evidence="1">
    <location>
        <begin position="124"/>
        <end position="142"/>
    </location>
</feature>
<dbReference type="EMBL" id="MRCB01000002">
    <property type="protein sequence ID" value="OKH25948.1"/>
    <property type="molecule type" value="Genomic_DNA"/>
</dbReference>
<dbReference type="Proteomes" id="UP000186868">
    <property type="component" value="Unassembled WGS sequence"/>
</dbReference>
<feature type="transmembrane region" description="Helical" evidence="1">
    <location>
        <begin position="98"/>
        <end position="118"/>
    </location>
</feature>
<keyword evidence="1" id="KW-0812">Transmembrane</keyword>
<feature type="transmembrane region" description="Helical" evidence="1">
    <location>
        <begin position="408"/>
        <end position="428"/>
    </location>
</feature>
<feature type="transmembrane region" description="Helical" evidence="1">
    <location>
        <begin position="365"/>
        <end position="396"/>
    </location>
</feature>
<reference evidence="3 4" key="1">
    <citation type="submission" date="2016-11" db="EMBL/GenBank/DDBJ databases">
        <title>Draft Genome Sequences of Nine Cyanobacterial Strains from Diverse Habitats.</title>
        <authorList>
            <person name="Zhu T."/>
            <person name="Hou S."/>
            <person name="Lu X."/>
            <person name="Hess W.R."/>
        </authorList>
    </citation>
    <scope>NUCLEOTIDE SEQUENCE [LARGE SCALE GENOMIC DNA]</scope>
    <source>
        <strain evidence="3 4">NIES-593</strain>
    </source>
</reference>
<evidence type="ECO:0000313" key="3">
    <source>
        <dbReference type="EMBL" id="OKH25948.1"/>
    </source>
</evidence>
<protein>
    <recommendedName>
        <fullName evidence="2">DUF6798 domain-containing protein</fullName>
    </recommendedName>
</protein>
<feature type="transmembrane region" description="Helical" evidence="1">
    <location>
        <begin position="194"/>
        <end position="213"/>
    </location>
</feature>
<feature type="transmembrane region" description="Helical" evidence="1">
    <location>
        <begin position="273"/>
        <end position="289"/>
    </location>
</feature>
<dbReference type="RefSeq" id="WP_073598066.1">
    <property type="nucleotide sequence ID" value="NZ_MRCB01000002.1"/>
</dbReference>
<name>A0A1U7HQX6_9CYAN</name>
<keyword evidence="1" id="KW-1133">Transmembrane helix</keyword>
<dbReference type="Pfam" id="PF20604">
    <property type="entry name" value="DUF6798"/>
    <property type="match status" value="1"/>
</dbReference>
<feature type="transmembrane region" description="Helical" evidence="1">
    <location>
        <begin position="333"/>
        <end position="353"/>
    </location>
</feature>
<dbReference type="InterPro" id="IPR046477">
    <property type="entry name" value="DUF6798"/>
</dbReference>
<feature type="transmembrane region" description="Helical" evidence="1">
    <location>
        <begin position="20"/>
        <end position="46"/>
    </location>
</feature>
<accession>A0A1U7HQX6</accession>
<keyword evidence="1" id="KW-0472">Membrane</keyword>
<dbReference type="AlphaFoldDB" id="A0A1U7HQX6"/>
<gene>
    <name evidence="3" type="ORF">NIES593_02355</name>
</gene>
<evidence type="ECO:0000256" key="1">
    <source>
        <dbReference type="SAM" id="Phobius"/>
    </source>
</evidence>
<feature type="transmembrane region" description="Helical" evidence="1">
    <location>
        <begin position="75"/>
        <end position="93"/>
    </location>
</feature>